<dbReference type="SUPFAM" id="SSF52833">
    <property type="entry name" value="Thioredoxin-like"/>
    <property type="match status" value="1"/>
</dbReference>
<comment type="caution">
    <text evidence="4">The sequence shown here is derived from an EMBL/GenBank/DDBJ whole genome shotgun (WGS) entry which is preliminary data.</text>
</comment>
<keyword evidence="1 2" id="KW-0732">Signal</keyword>
<organism evidence="4 5">
    <name type="scientific">Roseibacillus ishigakijimensis</name>
    <dbReference type="NCBI Taxonomy" id="454146"/>
    <lineage>
        <taxon>Bacteria</taxon>
        <taxon>Pseudomonadati</taxon>
        <taxon>Verrucomicrobiota</taxon>
        <taxon>Verrucomicrobiia</taxon>
        <taxon>Verrucomicrobiales</taxon>
        <taxon>Verrucomicrobiaceae</taxon>
        <taxon>Roseibacillus</taxon>
    </lineage>
</organism>
<accession>A0A934RRI5</accession>
<dbReference type="RefSeq" id="WP_200390370.1">
    <property type="nucleotide sequence ID" value="NZ_JAENIO010000004.1"/>
</dbReference>
<reference evidence="4" key="1">
    <citation type="submission" date="2021-01" db="EMBL/GenBank/DDBJ databases">
        <title>Modified the classification status of verrucomicrobia.</title>
        <authorList>
            <person name="Feng X."/>
        </authorList>
    </citation>
    <scope>NUCLEOTIDE SEQUENCE</scope>
    <source>
        <strain evidence="4">KCTC 12986</strain>
    </source>
</reference>
<keyword evidence="5" id="KW-1185">Reference proteome</keyword>
<proteinExistence type="predicted"/>
<feature type="signal peptide" evidence="2">
    <location>
        <begin position="1"/>
        <end position="20"/>
    </location>
</feature>
<dbReference type="GO" id="GO:0006950">
    <property type="term" value="P:response to stress"/>
    <property type="evidence" value="ECO:0007669"/>
    <property type="project" value="UniProtKB-ARBA"/>
</dbReference>
<dbReference type="InterPro" id="IPR051099">
    <property type="entry name" value="AGR/TXD"/>
</dbReference>
<dbReference type="InterPro" id="IPR013766">
    <property type="entry name" value="Thioredoxin_domain"/>
</dbReference>
<dbReference type="PANTHER" id="PTHR15337:SF11">
    <property type="entry name" value="THIOREDOXIN DOMAIN-CONTAINING PROTEIN"/>
    <property type="match status" value="1"/>
</dbReference>
<evidence type="ECO:0000256" key="1">
    <source>
        <dbReference type="ARBA" id="ARBA00022729"/>
    </source>
</evidence>
<evidence type="ECO:0000313" key="5">
    <source>
        <dbReference type="Proteomes" id="UP000604083"/>
    </source>
</evidence>
<dbReference type="Gene3D" id="1.25.40.10">
    <property type="entry name" value="Tetratricopeptide repeat domain"/>
    <property type="match status" value="1"/>
</dbReference>
<dbReference type="InterPro" id="IPR036249">
    <property type="entry name" value="Thioredoxin-like_sf"/>
</dbReference>
<feature type="chain" id="PRO_5037450411" evidence="2">
    <location>
        <begin position="21"/>
        <end position="312"/>
    </location>
</feature>
<sequence length="312" mass="35051">MKSKTLAVAFLGIFAASASAELTWHTDFEKGQKAAEEAGKNLLVDFTGSDWCHWCIKLKEEVFDQEAFEAVAEDYVLVELDFPNDESLVSPEQRKKNEELALNYSVEGFPTVLLFDSAGRPIARTGYQQGGAEAYLKHLAEITQPYENLKKADGEEREEALATFLSNTNPSDIEAHFEKELDELKKLDPEDERGVQAELASAKRLAEFQSKIEEKFMAGEFDKALADVDSYLAKHEPKGEELQFILMARLTVYVEQGKKEEAFAAVDEVAKVLPESDFAQNVEVIKNNITAHLQQRAEMEEESPEQEEADSE</sequence>
<dbReference type="Proteomes" id="UP000604083">
    <property type="component" value="Unassembled WGS sequence"/>
</dbReference>
<dbReference type="InterPro" id="IPR011990">
    <property type="entry name" value="TPR-like_helical_dom_sf"/>
</dbReference>
<dbReference type="AlphaFoldDB" id="A0A934RRI5"/>
<evidence type="ECO:0000259" key="3">
    <source>
        <dbReference type="PROSITE" id="PS51352"/>
    </source>
</evidence>
<evidence type="ECO:0000256" key="2">
    <source>
        <dbReference type="SAM" id="SignalP"/>
    </source>
</evidence>
<protein>
    <submittedName>
        <fullName evidence="4">Thioredoxin family protein</fullName>
    </submittedName>
</protein>
<evidence type="ECO:0000313" key="4">
    <source>
        <dbReference type="EMBL" id="MBK1832935.1"/>
    </source>
</evidence>
<gene>
    <name evidence="4" type="ORF">JIN78_02575</name>
</gene>
<dbReference type="EMBL" id="JAENIO010000004">
    <property type="protein sequence ID" value="MBK1832935.1"/>
    <property type="molecule type" value="Genomic_DNA"/>
</dbReference>
<dbReference type="Gene3D" id="3.40.30.10">
    <property type="entry name" value="Glutaredoxin"/>
    <property type="match status" value="1"/>
</dbReference>
<feature type="domain" description="Thioredoxin" evidence="3">
    <location>
        <begin position="11"/>
        <end position="144"/>
    </location>
</feature>
<name>A0A934RRI5_9BACT</name>
<dbReference type="Pfam" id="PF13899">
    <property type="entry name" value="Thioredoxin_7"/>
    <property type="match status" value="1"/>
</dbReference>
<dbReference type="PROSITE" id="PS51352">
    <property type="entry name" value="THIOREDOXIN_2"/>
    <property type="match status" value="1"/>
</dbReference>
<dbReference type="PANTHER" id="PTHR15337">
    <property type="entry name" value="ANTERIOR GRADIENT PROTEIN-RELATED"/>
    <property type="match status" value="1"/>
</dbReference>